<organism evidence="2 3">
    <name type="scientific">Stentor coeruleus</name>
    <dbReference type="NCBI Taxonomy" id="5963"/>
    <lineage>
        <taxon>Eukaryota</taxon>
        <taxon>Sar</taxon>
        <taxon>Alveolata</taxon>
        <taxon>Ciliophora</taxon>
        <taxon>Postciliodesmatophora</taxon>
        <taxon>Heterotrichea</taxon>
        <taxon>Heterotrichida</taxon>
        <taxon>Stentoridae</taxon>
        <taxon>Stentor</taxon>
    </lineage>
</organism>
<keyword evidence="1" id="KW-0812">Transmembrane</keyword>
<evidence type="ECO:0000256" key="1">
    <source>
        <dbReference type="SAM" id="Phobius"/>
    </source>
</evidence>
<protein>
    <submittedName>
        <fullName evidence="2">Uncharacterized protein</fullName>
    </submittedName>
</protein>
<sequence length="109" mass="12436">MVKIDNGAIVNDDVHQSTQKINSQDVPRLSISNYYRPFPSTGGIFGPVSKTVKILKLEIEIFWIIVIFISGFLFGGKKLAIILLCLVVLEKNIKIAKFKDQRFERINRQ</sequence>
<accession>A0A1R2C895</accession>
<comment type="caution">
    <text evidence="2">The sequence shown here is derived from an EMBL/GenBank/DDBJ whole genome shotgun (WGS) entry which is preliminary data.</text>
</comment>
<keyword evidence="1" id="KW-0472">Membrane</keyword>
<proteinExistence type="predicted"/>
<name>A0A1R2C895_9CILI</name>
<keyword evidence="1" id="KW-1133">Transmembrane helix</keyword>
<evidence type="ECO:0000313" key="2">
    <source>
        <dbReference type="EMBL" id="OMJ85211.1"/>
    </source>
</evidence>
<feature type="transmembrane region" description="Helical" evidence="1">
    <location>
        <begin position="61"/>
        <end position="89"/>
    </location>
</feature>
<gene>
    <name evidence="2" type="ORF">SteCoe_13526</name>
</gene>
<keyword evidence="3" id="KW-1185">Reference proteome</keyword>
<reference evidence="2 3" key="1">
    <citation type="submission" date="2016-11" db="EMBL/GenBank/DDBJ databases">
        <title>The macronuclear genome of Stentor coeruleus: a giant cell with tiny introns.</title>
        <authorList>
            <person name="Slabodnick M."/>
            <person name="Ruby J.G."/>
            <person name="Reiff S.B."/>
            <person name="Swart E.C."/>
            <person name="Gosai S."/>
            <person name="Prabakaran S."/>
            <person name="Witkowska E."/>
            <person name="Larue G.E."/>
            <person name="Fisher S."/>
            <person name="Freeman R.M."/>
            <person name="Gunawardena J."/>
            <person name="Chu W."/>
            <person name="Stover N.A."/>
            <person name="Gregory B.D."/>
            <person name="Nowacki M."/>
            <person name="Derisi J."/>
            <person name="Roy S.W."/>
            <person name="Marshall W.F."/>
            <person name="Sood P."/>
        </authorList>
    </citation>
    <scope>NUCLEOTIDE SEQUENCE [LARGE SCALE GENOMIC DNA]</scope>
    <source>
        <strain evidence="2">WM001</strain>
    </source>
</reference>
<evidence type="ECO:0000313" key="3">
    <source>
        <dbReference type="Proteomes" id="UP000187209"/>
    </source>
</evidence>
<dbReference type="Proteomes" id="UP000187209">
    <property type="component" value="Unassembled WGS sequence"/>
</dbReference>
<dbReference type="AlphaFoldDB" id="A0A1R2C895"/>
<dbReference type="EMBL" id="MPUH01000244">
    <property type="protein sequence ID" value="OMJ85211.1"/>
    <property type="molecule type" value="Genomic_DNA"/>
</dbReference>